<evidence type="ECO:0000259" key="3">
    <source>
        <dbReference type="Pfam" id="PF01706"/>
    </source>
</evidence>
<protein>
    <recommendedName>
        <fullName evidence="3">Flagellar motor switch protein FliG C-terminal domain-containing protein</fullName>
    </recommendedName>
</protein>
<dbReference type="Pfam" id="PF01706">
    <property type="entry name" value="FliG_C"/>
    <property type="match status" value="1"/>
</dbReference>
<keyword evidence="5" id="KW-1185">Reference proteome</keyword>
<organism evidence="4 5">
    <name type="scientific">Photobacterium galatheae</name>
    <dbReference type="NCBI Taxonomy" id="1654360"/>
    <lineage>
        <taxon>Bacteria</taxon>
        <taxon>Pseudomonadati</taxon>
        <taxon>Pseudomonadota</taxon>
        <taxon>Gammaproteobacteria</taxon>
        <taxon>Vibrionales</taxon>
        <taxon>Vibrionaceae</taxon>
        <taxon>Photobacterium</taxon>
    </lineage>
</organism>
<evidence type="ECO:0000256" key="2">
    <source>
        <dbReference type="ARBA" id="ARBA00025598"/>
    </source>
</evidence>
<name>A0A066RK94_9GAMM</name>
<dbReference type="GO" id="GO:0006935">
    <property type="term" value="P:chemotaxis"/>
    <property type="evidence" value="ECO:0007669"/>
    <property type="project" value="InterPro"/>
</dbReference>
<dbReference type="PRINTS" id="PR00954">
    <property type="entry name" value="FLGMOTORFLIG"/>
</dbReference>
<dbReference type="EMBL" id="JMIB01000027">
    <property type="protein sequence ID" value="KDM90865.1"/>
    <property type="molecule type" value="Genomic_DNA"/>
</dbReference>
<dbReference type="GO" id="GO:0071973">
    <property type="term" value="P:bacterial-type flagellum-dependent cell motility"/>
    <property type="evidence" value="ECO:0007669"/>
    <property type="project" value="InterPro"/>
</dbReference>
<dbReference type="GO" id="GO:0005886">
    <property type="term" value="C:plasma membrane"/>
    <property type="evidence" value="ECO:0007669"/>
    <property type="project" value="UniProtKB-SubCell"/>
</dbReference>
<accession>A0A066RK94</accession>
<dbReference type="STRING" id="1654360.EA58_13980"/>
<dbReference type="GO" id="GO:0003774">
    <property type="term" value="F:cytoskeletal motor activity"/>
    <property type="evidence" value="ECO:0007669"/>
    <property type="project" value="InterPro"/>
</dbReference>
<dbReference type="Proteomes" id="UP000027192">
    <property type="component" value="Unassembled WGS sequence"/>
</dbReference>
<dbReference type="PANTHER" id="PTHR30534:SF0">
    <property type="entry name" value="FLAGELLAR MOTOR SWITCH PROTEIN FLIG"/>
    <property type="match status" value="1"/>
</dbReference>
<dbReference type="GO" id="GO:0009288">
    <property type="term" value="C:bacterial-type flagellum"/>
    <property type="evidence" value="ECO:0007669"/>
    <property type="project" value="InterPro"/>
</dbReference>
<evidence type="ECO:0000313" key="4">
    <source>
        <dbReference type="EMBL" id="KDM90865.1"/>
    </source>
</evidence>
<evidence type="ECO:0000256" key="1">
    <source>
        <dbReference type="ARBA" id="ARBA00004515"/>
    </source>
</evidence>
<dbReference type="InterPro" id="IPR011002">
    <property type="entry name" value="FliG_a-hlx"/>
</dbReference>
<comment type="caution">
    <text evidence="4">The sequence shown here is derived from an EMBL/GenBank/DDBJ whole genome shotgun (WGS) entry which is preliminary data.</text>
</comment>
<dbReference type="RefSeq" id="WP_036753707.1">
    <property type="nucleotide sequence ID" value="NZ_JAGSGC010000004.1"/>
</dbReference>
<dbReference type="Gene3D" id="1.10.220.30">
    <property type="match status" value="2"/>
</dbReference>
<dbReference type="SUPFAM" id="SSF48029">
    <property type="entry name" value="FliG"/>
    <property type="match status" value="1"/>
</dbReference>
<comment type="subcellular location">
    <subcellularLocation>
        <location evidence="1">Cell inner membrane</location>
        <topology evidence="1">Peripheral membrane protein</topology>
        <orientation evidence="1">Cytoplasmic side</orientation>
    </subcellularLocation>
</comment>
<dbReference type="InterPro" id="IPR000090">
    <property type="entry name" value="Flg_Motor_Flig"/>
</dbReference>
<evidence type="ECO:0000313" key="5">
    <source>
        <dbReference type="Proteomes" id="UP000027192"/>
    </source>
</evidence>
<sequence length="313" mass="34905">MKNNLTGIQKIALLIRTVGYDSITPVIRNLQLPEDVLTQIDKETPQTVSKNVGIDLLREFNTSVNLVVGGKRESIMDALDDIGMENDAFGKISRKMNGFKKLSSMSAEEVCALIRQEQPLHQAIILFELPEKLSVEIFNLFDIEAQAKITQEADQAESPKRETLMAINAVIEDIVQNSENHSSGNLERILSFTDGMEEEHLNTYLACLPSDIADKIRANVLTFTHVTLQSEAVLSDILSDLATGDIAYAFCLCAEEEMNKMKAALTSTKAQDVTFNIDKTVNKEDRKKISEAQRTVIMRAKRLQSDGTIEIVR</sequence>
<dbReference type="InterPro" id="IPR023087">
    <property type="entry name" value="Flg_Motor_Flig_C"/>
</dbReference>
<dbReference type="OrthoDB" id="9780302at2"/>
<feature type="domain" description="Flagellar motor switch protein FliG C-terminal" evidence="3">
    <location>
        <begin position="210"/>
        <end position="311"/>
    </location>
</feature>
<dbReference type="AlphaFoldDB" id="A0A066RK94"/>
<gene>
    <name evidence="4" type="ORF">EA58_13980</name>
</gene>
<proteinExistence type="predicted"/>
<comment type="function">
    <text evidence="2">FliG is one of three proteins (FliG, FliN, FliM) that forms the rotor-mounted switch complex (C ring), located at the base of the basal body. This complex interacts with the CheY and CheZ chemotaxis proteins, in addition to contacting components of the motor that determine the direction of flagellar rotation.</text>
</comment>
<dbReference type="PANTHER" id="PTHR30534">
    <property type="entry name" value="FLAGELLAR MOTOR SWITCH PROTEIN FLIG"/>
    <property type="match status" value="1"/>
</dbReference>
<reference evidence="4 5" key="1">
    <citation type="submission" date="2014-04" db="EMBL/GenBank/DDBJ databases">
        <title>Draft genome sequence of Photobacterium halotolerans S2753: a solonamide, ngercheumicin and holomycin producer.</title>
        <authorList>
            <person name="Machado H.R."/>
            <person name="Gram L."/>
        </authorList>
    </citation>
    <scope>NUCLEOTIDE SEQUENCE [LARGE SCALE GENOMIC DNA]</scope>
    <source>
        <strain evidence="4 5">S2753</strain>
    </source>
</reference>